<protein>
    <submittedName>
        <fullName evidence="4">Dehydrodolichyl diphosphate synthase</fullName>
    </submittedName>
</protein>
<evidence type="ECO:0000256" key="2">
    <source>
        <dbReference type="ARBA" id="ARBA00022679"/>
    </source>
</evidence>
<proteinExistence type="inferred from homology"/>
<dbReference type="GO" id="GO:0045547">
    <property type="term" value="F:ditrans,polycis-polyprenyl diphosphate synthase [(2E,6E)-farnesyl diphosphate specific] activity"/>
    <property type="evidence" value="ECO:0007669"/>
    <property type="project" value="TreeGrafter"/>
</dbReference>
<reference evidence="4 5" key="1">
    <citation type="journal article" date="2020" name="Genome Biol. Evol.">
        <title>Comparative genomics of strictly vertically transmitted, feminizing microsporidia endosymbionts of amphipod crustaceans.</title>
        <authorList>
            <person name="Cormier A."/>
            <person name="Chebbi M.A."/>
            <person name="Giraud I."/>
            <person name="Wattier R."/>
            <person name="Teixeira M."/>
            <person name="Gilbert C."/>
            <person name="Rigaud T."/>
            <person name="Cordaux R."/>
        </authorList>
    </citation>
    <scope>NUCLEOTIDE SEQUENCE [LARGE SCALE GENOMIC DNA]</scope>
    <source>
        <strain evidence="4 5">Ou3-Ou53</strain>
    </source>
</reference>
<dbReference type="GO" id="GO:0005783">
    <property type="term" value="C:endoplasmic reticulum"/>
    <property type="evidence" value="ECO:0007669"/>
    <property type="project" value="TreeGrafter"/>
</dbReference>
<evidence type="ECO:0000313" key="5">
    <source>
        <dbReference type="Proteomes" id="UP000740883"/>
    </source>
</evidence>
<dbReference type="Gene3D" id="3.40.1180.10">
    <property type="entry name" value="Decaprenyl diphosphate synthase-like"/>
    <property type="match status" value="2"/>
</dbReference>
<keyword evidence="3" id="KW-0812">Transmembrane</keyword>
<dbReference type="OrthoDB" id="4173905at2759"/>
<keyword evidence="3" id="KW-1133">Transmembrane helix</keyword>
<accession>A0A9P6KZK3</accession>
<dbReference type="AlphaFoldDB" id="A0A9P6KZK3"/>
<gene>
    <name evidence="4" type="primary">RER2</name>
    <name evidence="4" type="ORF">NGRA_0444</name>
</gene>
<keyword evidence="5" id="KW-1185">Reference proteome</keyword>
<dbReference type="GO" id="GO:0016094">
    <property type="term" value="P:polyprenol biosynthetic process"/>
    <property type="evidence" value="ECO:0007669"/>
    <property type="project" value="TreeGrafter"/>
</dbReference>
<dbReference type="Pfam" id="PF01255">
    <property type="entry name" value="Prenyltransf"/>
    <property type="match status" value="2"/>
</dbReference>
<organism evidence="4 5">
    <name type="scientific">Nosema granulosis</name>
    <dbReference type="NCBI Taxonomy" id="83296"/>
    <lineage>
        <taxon>Eukaryota</taxon>
        <taxon>Fungi</taxon>
        <taxon>Fungi incertae sedis</taxon>
        <taxon>Microsporidia</taxon>
        <taxon>Nosematidae</taxon>
        <taxon>Nosema</taxon>
    </lineage>
</organism>
<feature type="transmembrane region" description="Helical" evidence="3">
    <location>
        <begin position="110"/>
        <end position="136"/>
    </location>
</feature>
<feature type="transmembrane region" description="Helical" evidence="3">
    <location>
        <begin position="51"/>
        <end position="70"/>
    </location>
</feature>
<dbReference type="InterPro" id="IPR036424">
    <property type="entry name" value="UPP_synth-like_sf"/>
</dbReference>
<evidence type="ECO:0000256" key="3">
    <source>
        <dbReference type="SAM" id="Phobius"/>
    </source>
</evidence>
<dbReference type="EMBL" id="SBJO01000015">
    <property type="protein sequence ID" value="KAF9764576.1"/>
    <property type="molecule type" value="Genomic_DNA"/>
</dbReference>
<comment type="caution">
    <text evidence="4">The sequence shown here is derived from an EMBL/GenBank/DDBJ whole genome shotgun (WGS) entry which is preliminary data.</text>
</comment>
<name>A0A9P6KZK3_9MICR</name>
<dbReference type="PANTHER" id="PTHR10291">
    <property type="entry name" value="DEHYDRODOLICHYL DIPHOSPHATE SYNTHASE FAMILY MEMBER"/>
    <property type="match status" value="1"/>
</dbReference>
<dbReference type="PANTHER" id="PTHR10291:SF43">
    <property type="entry name" value="DEHYDRODOLICHYL DIPHOSPHATE SYNTHASE COMPLEX SUBUNIT DHDDS"/>
    <property type="match status" value="1"/>
</dbReference>
<sequence length="373" mass="43118">MNVHTKSKIIVVEILECIINDRRVISVFNMLSEIIKLVLGMSIKIETKRRNSILIALLIISKVAIVLNNLLGITKIFIGFEFKGLKNYSIWIALVYLFSEFTKKKIYKPIYSTCIISSLIFLTPEKILWCTAFLFIKPEYFLLITAFSSIFDHLFIFISLLLLLRLFRCKFFNTLKIAFIADGNRRYLKNNNLSEESVKSQGICKIYEIAMLCSKLGVKEVGFYCFSIKNFSRPKSEIKNIMSVISDGKYKYKAENLNIKFKVYGRLNLLQKDVQNELVDLIASTRNNKDITVNLFIAYSTTDELENGIVFDGDVDLLVRTSGEKRLSDFLVRQCSTGTHIFFASPLWPELTIVHCILILIKYKLEIKFFKNK</sequence>
<comment type="similarity">
    <text evidence="1">Belongs to the UPP synthase family.</text>
</comment>
<dbReference type="InterPro" id="IPR001441">
    <property type="entry name" value="UPP_synth-like"/>
</dbReference>
<evidence type="ECO:0000313" key="4">
    <source>
        <dbReference type="EMBL" id="KAF9764576.1"/>
    </source>
</evidence>
<keyword evidence="2" id="KW-0808">Transferase</keyword>
<dbReference type="Proteomes" id="UP000740883">
    <property type="component" value="Unassembled WGS sequence"/>
</dbReference>
<keyword evidence="3" id="KW-0472">Membrane</keyword>
<feature type="transmembrane region" description="Helical" evidence="3">
    <location>
        <begin position="142"/>
        <end position="167"/>
    </location>
</feature>
<dbReference type="SUPFAM" id="SSF64005">
    <property type="entry name" value="Undecaprenyl diphosphate synthase"/>
    <property type="match status" value="1"/>
</dbReference>
<evidence type="ECO:0000256" key="1">
    <source>
        <dbReference type="ARBA" id="ARBA00005432"/>
    </source>
</evidence>